<feature type="domain" description="Glycosyl-hydrolase 97 C-terminal oligomerisation" evidence="5">
    <location>
        <begin position="569"/>
        <end position="665"/>
    </location>
</feature>
<evidence type="ECO:0000259" key="4">
    <source>
        <dbReference type="Pfam" id="PF14508"/>
    </source>
</evidence>
<dbReference type="STRING" id="454194.PYK22_00096"/>
<dbReference type="PANTHER" id="PTHR35803:SF2">
    <property type="entry name" value="RETAINING ALPHA-GALACTOSIDASE"/>
    <property type="match status" value="1"/>
</dbReference>
<evidence type="ECO:0000313" key="6">
    <source>
        <dbReference type="EMBL" id="CDM64104.1"/>
    </source>
</evidence>
<dbReference type="InterPro" id="IPR013785">
    <property type="entry name" value="Aldolase_TIM"/>
</dbReference>
<organism evidence="6 7">
    <name type="scientific">Pyrinomonas methylaliphatogenes</name>
    <dbReference type="NCBI Taxonomy" id="454194"/>
    <lineage>
        <taxon>Bacteria</taxon>
        <taxon>Pseudomonadati</taxon>
        <taxon>Acidobacteriota</taxon>
        <taxon>Blastocatellia</taxon>
        <taxon>Blastocatellales</taxon>
        <taxon>Pyrinomonadaceae</taxon>
        <taxon>Pyrinomonas</taxon>
    </lineage>
</organism>
<dbReference type="GO" id="GO:0030246">
    <property type="term" value="F:carbohydrate binding"/>
    <property type="evidence" value="ECO:0007669"/>
    <property type="project" value="InterPro"/>
</dbReference>
<dbReference type="Proteomes" id="UP000031518">
    <property type="component" value="Unassembled WGS sequence"/>
</dbReference>
<feature type="domain" description="Glycosyl-hydrolase 97 N-terminal" evidence="4">
    <location>
        <begin position="46"/>
        <end position="301"/>
    </location>
</feature>
<reference evidence="6 7" key="2">
    <citation type="submission" date="2015-01" db="EMBL/GenBank/DDBJ databases">
        <title>Complete genome sequence of Pyrinomonas methylaliphatogenes type strain K22T.</title>
        <authorList>
            <person name="Lee K.C.Y."/>
            <person name="Power J.F."/>
            <person name="Dunfield P.F."/>
            <person name="Morgan X.C."/>
            <person name="Huttenhower C."/>
            <person name="Stott M.B."/>
        </authorList>
    </citation>
    <scope>NUCLEOTIDE SEQUENCE [LARGE SCALE GENOMIC DNA]</scope>
    <source>
        <strain evidence="6 7">K22</strain>
    </source>
</reference>
<dbReference type="EC" id="3.2.1.20" evidence="6"/>
<dbReference type="Pfam" id="PF14508">
    <property type="entry name" value="GH97_N"/>
    <property type="match status" value="1"/>
</dbReference>
<evidence type="ECO:0000259" key="3">
    <source>
        <dbReference type="Pfam" id="PF10566"/>
    </source>
</evidence>
<evidence type="ECO:0000256" key="1">
    <source>
        <dbReference type="ARBA" id="ARBA00022801"/>
    </source>
</evidence>
<feature type="domain" description="Glycosyl-hydrolase 97 catalytic" evidence="3">
    <location>
        <begin position="319"/>
        <end position="471"/>
    </location>
</feature>
<dbReference type="PANTHER" id="PTHR35803">
    <property type="entry name" value="GLUCAN 1,4-ALPHA-GLUCOSIDASE SUSB-RELATED"/>
    <property type="match status" value="1"/>
</dbReference>
<dbReference type="InterPro" id="IPR014718">
    <property type="entry name" value="GH-type_carb-bd"/>
</dbReference>
<dbReference type="InterPro" id="IPR017853">
    <property type="entry name" value="GH"/>
</dbReference>
<dbReference type="Gene3D" id="2.70.98.10">
    <property type="match status" value="1"/>
</dbReference>
<dbReference type="SUPFAM" id="SSF51445">
    <property type="entry name" value="(Trans)glycosidases"/>
    <property type="match status" value="1"/>
</dbReference>
<accession>A0A0B6WV41</accession>
<keyword evidence="1 6" id="KW-0378">Hydrolase</keyword>
<evidence type="ECO:0000313" key="7">
    <source>
        <dbReference type="Proteomes" id="UP000031518"/>
    </source>
</evidence>
<keyword evidence="7" id="KW-1185">Reference proteome</keyword>
<evidence type="ECO:0000256" key="2">
    <source>
        <dbReference type="ARBA" id="ARBA00023295"/>
    </source>
</evidence>
<dbReference type="Pfam" id="PF10566">
    <property type="entry name" value="Glyco_hydro_97"/>
    <property type="match status" value="1"/>
</dbReference>
<dbReference type="InterPro" id="IPR029483">
    <property type="entry name" value="GH97_C"/>
</dbReference>
<protein>
    <submittedName>
        <fullName evidence="6">Glycosyl-hydrolase 97 N-terminal/Glycosyl-hydrolase 97 C-terminal, oligomerisation/Glycoside hydrolase 97</fullName>
        <ecNumber evidence="6">3.2.1.20</ecNumber>
    </submittedName>
</protein>
<dbReference type="InterPro" id="IPR019563">
    <property type="entry name" value="GH97_catalytic"/>
</dbReference>
<sequence>MIEDRIAAPCISTSRSCLLEPGRLWLILAFLLSCGAVARAQNEYRLRSPNGRLEARVAIADKVRFSVSLAGAPLVQPSEIALRIEGRDIDNPVVVRKEERSVDQIVRPAVRVKRREIRDRYNELRLAFKNGFGLIFRAYDDGVAYRWTTDLPGEVTVIGEEALFTFDPEDAVYYAEEESFMSHNERHFIRYPIREISNEKLASLPALIEKRSGVKIWLSEADLHDYAGMWLRGTSGAALRAVFPPYPLEERQTSDRDLRVTKGAPYIAKTRGTRSFPWRVLAVAERDADLINNQLVYLLSEGTNEDFSWVRPGKVPWDWWNANNIYGVDFKSGINTQTYKYYIDFAARYGLEYLILDEGWSKPSDLFAINPEINMPELLAYAKQKGVGIILWVVWLTLDKQFERAFDQFERWGIKGIKVDFMQRDDQKMINFYERVAREAARRRMLVDFHGACKPTGLERKYPNVITREGVMGLEHNKWSKEVTPEHNLMLPFTRMVAGPMDYTPGAMINANERDFQPIFARPMSMGTRCHQLAMYVVYESPLQMLADSPSNYLREPDAMEFLARVPTVWDETVVLQAKVGDYIAVARRSASGEWYVGAMTDWTPRDLALDFSFLDQGEYQIDIWQDGVNADRIGNDYKRLSRRIRRGDRLVIHLAPGGGWVARIYKER</sequence>
<dbReference type="EMBL" id="CBXV010000001">
    <property type="protein sequence ID" value="CDM64104.1"/>
    <property type="molecule type" value="Genomic_DNA"/>
</dbReference>
<proteinExistence type="predicted"/>
<dbReference type="Gene3D" id="3.20.20.70">
    <property type="entry name" value="Aldolase class I"/>
    <property type="match status" value="1"/>
</dbReference>
<evidence type="ECO:0000259" key="5">
    <source>
        <dbReference type="Pfam" id="PF14509"/>
    </source>
</evidence>
<name>A0A0B6WV41_9BACT</name>
<dbReference type="InterPro" id="IPR029486">
    <property type="entry name" value="GH97_N"/>
</dbReference>
<dbReference type="PROSITE" id="PS51257">
    <property type="entry name" value="PROKAR_LIPOPROTEIN"/>
    <property type="match status" value="1"/>
</dbReference>
<dbReference type="InterPro" id="IPR052720">
    <property type="entry name" value="Glycosyl_hydrolase_97"/>
</dbReference>
<gene>
    <name evidence="6" type="ORF">PYK22_00096</name>
</gene>
<keyword evidence="2 6" id="KW-0326">Glycosidase</keyword>
<dbReference type="Pfam" id="PF14509">
    <property type="entry name" value="GH97_C"/>
    <property type="match status" value="1"/>
</dbReference>
<dbReference type="GO" id="GO:0004558">
    <property type="term" value="F:alpha-1,4-glucosidase activity"/>
    <property type="evidence" value="ECO:0007669"/>
    <property type="project" value="UniProtKB-EC"/>
</dbReference>
<dbReference type="AlphaFoldDB" id="A0A0B6WV41"/>
<reference evidence="6 7" key="1">
    <citation type="submission" date="2013-12" db="EMBL/GenBank/DDBJ databases">
        <authorList>
            <person name="Stott M."/>
        </authorList>
    </citation>
    <scope>NUCLEOTIDE SEQUENCE [LARGE SCALE GENOMIC DNA]</scope>
    <source>
        <strain evidence="6 7">K22</strain>
    </source>
</reference>
<dbReference type="Gene3D" id="2.60.40.1180">
    <property type="entry name" value="Golgi alpha-mannosidase II"/>
    <property type="match status" value="1"/>
</dbReference>
<dbReference type="InterPro" id="IPR013780">
    <property type="entry name" value="Glyco_hydro_b"/>
</dbReference>